<dbReference type="InterPro" id="IPR002842">
    <property type="entry name" value="ATPase_V1_Esu"/>
</dbReference>
<dbReference type="PANTHER" id="PTHR45715">
    <property type="entry name" value="ATPASE H+-TRANSPORTING V1 SUBUNIT E1A-RELATED"/>
    <property type="match status" value="1"/>
</dbReference>
<keyword evidence="3" id="KW-0406">Ion transport</keyword>
<dbReference type="HAMAP" id="MF_00311">
    <property type="entry name" value="ATP_synth_E_arch"/>
    <property type="match status" value="1"/>
</dbReference>
<dbReference type="AlphaFoldDB" id="A0A1E4TJK7"/>
<dbReference type="InterPro" id="IPR038495">
    <property type="entry name" value="ATPase_E_C"/>
</dbReference>
<dbReference type="Gene3D" id="3.30.2320.30">
    <property type="entry name" value="ATP synthase, E subunit, C-terminal"/>
    <property type="match status" value="1"/>
</dbReference>
<dbReference type="GO" id="GO:0045121">
    <property type="term" value="C:membrane raft"/>
    <property type="evidence" value="ECO:0007669"/>
    <property type="project" value="EnsemblFungi"/>
</dbReference>
<dbReference type="GO" id="GO:0000221">
    <property type="term" value="C:vacuolar proton-transporting V-type ATPase, V1 domain"/>
    <property type="evidence" value="ECO:0007669"/>
    <property type="project" value="EnsemblFungi"/>
</dbReference>
<dbReference type="EMBL" id="KV453841">
    <property type="protein sequence ID" value="ODV91931.1"/>
    <property type="molecule type" value="Genomic_DNA"/>
</dbReference>
<evidence type="ECO:0000256" key="1">
    <source>
        <dbReference type="ARBA" id="ARBA00005901"/>
    </source>
</evidence>
<evidence type="ECO:0008006" key="6">
    <source>
        <dbReference type="Google" id="ProtNLM"/>
    </source>
</evidence>
<name>A0A1E4TJK7_9ASCO</name>
<evidence type="ECO:0000313" key="5">
    <source>
        <dbReference type="Proteomes" id="UP000095023"/>
    </source>
</evidence>
<protein>
    <recommendedName>
        <fullName evidence="6">V-type proton ATPase subunit E</fullName>
    </recommendedName>
</protein>
<dbReference type="SUPFAM" id="SSF160527">
    <property type="entry name" value="V-type ATPase subunit E-like"/>
    <property type="match status" value="1"/>
</dbReference>
<evidence type="ECO:0000256" key="2">
    <source>
        <dbReference type="ARBA" id="ARBA00022448"/>
    </source>
</evidence>
<gene>
    <name evidence="4" type="ORF">CANCADRAFT_30219</name>
</gene>
<dbReference type="Proteomes" id="UP000095023">
    <property type="component" value="Unassembled WGS sequence"/>
</dbReference>
<evidence type="ECO:0000256" key="3">
    <source>
        <dbReference type="ARBA" id="ARBA00023065"/>
    </source>
</evidence>
<comment type="similarity">
    <text evidence="1">Belongs to the V-ATPase E subunit family.</text>
</comment>
<reference evidence="5" key="1">
    <citation type="submission" date="2016-02" db="EMBL/GenBank/DDBJ databases">
        <title>Comparative genomics of biotechnologically important yeasts.</title>
        <authorList>
            <consortium name="DOE Joint Genome Institute"/>
            <person name="Riley R."/>
            <person name="Haridas S."/>
            <person name="Wolfe K.H."/>
            <person name="Lopes M.R."/>
            <person name="Hittinger C.T."/>
            <person name="Goker M."/>
            <person name="Salamov A."/>
            <person name="Wisecaver J."/>
            <person name="Long T.M."/>
            <person name="Aerts A.L."/>
            <person name="Barry K."/>
            <person name="Choi C."/>
            <person name="Clum A."/>
            <person name="Coughlan A.Y."/>
            <person name="Deshpande S."/>
            <person name="Douglass A.P."/>
            <person name="Hanson S.J."/>
            <person name="Klenk H.-P."/>
            <person name="Labutti K."/>
            <person name="Lapidus A."/>
            <person name="Lindquist E."/>
            <person name="Lipzen A."/>
            <person name="Meier-Kolthoff J.P."/>
            <person name="Ohm R.A."/>
            <person name="Otillar R.P."/>
            <person name="Pangilinan J."/>
            <person name="Peng Y."/>
            <person name="Rokas A."/>
            <person name="Rosa C.A."/>
            <person name="Scheuner C."/>
            <person name="Sibirny A.A."/>
            <person name="Slot J.C."/>
            <person name="Stielow J.B."/>
            <person name="Sun H."/>
            <person name="Kurtzman C.P."/>
            <person name="Blackwell M."/>
            <person name="Jeffries T.W."/>
            <person name="Grigoriev I.V."/>
        </authorList>
    </citation>
    <scope>NUCLEOTIDE SEQUENCE [LARGE SCALE GENOMIC DNA]</scope>
    <source>
        <strain evidence="5">NRRL Y-17796</strain>
    </source>
</reference>
<sequence length="211" mass="23302">MERFIKQEALEKAREIQIKADEDFAIEKAQIVRQETAAIDEAFEARTKQAELDQQIKKSNISNKIRLQVLDARQAVVSEIFDKALAKATEAIKTKSTYQTVLEGLITEGLFALMEPKVAVRVKECDVDVAKAALPAAAENYKKETGSDVELSIDTQYLPSTSHGGVVIVGGNGRIEVTNTIEERLKILSEDSLPTIRATIFGASATRKFFD</sequence>
<keyword evidence="5" id="KW-1185">Reference proteome</keyword>
<dbReference type="OrthoDB" id="10263003at2759"/>
<accession>A0A1E4TJK7</accession>
<dbReference type="Gene3D" id="6.10.250.1620">
    <property type="match status" value="1"/>
</dbReference>
<dbReference type="Pfam" id="PF01991">
    <property type="entry name" value="vATP-synt_E"/>
    <property type="match status" value="1"/>
</dbReference>
<proteinExistence type="inferred from homology"/>
<evidence type="ECO:0000313" key="4">
    <source>
        <dbReference type="EMBL" id="ODV91931.1"/>
    </source>
</evidence>
<organism evidence="4 5">
    <name type="scientific">Tortispora caseinolytica NRRL Y-17796</name>
    <dbReference type="NCBI Taxonomy" id="767744"/>
    <lineage>
        <taxon>Eukaryota</taxon>
        <taxon>Fungi</taxon>
        <taxon>Dikarya</taxon>
        <taxon>Ascomycota</taxon>
        <taxon>Saccharomycotina</taxon>
        <taxon>Trigonopsidomycetes</taxon>
        <taxon>Trigonopsidales</taxon>
        <taxon>Trigonopsidaceae</taxon>
        <taxon>Tortispora</taxon>
    </lineage>
</organism>
<keyword evidence="2" id="KW-0813">Transport</keyword>
<dbReference type="GO" id="GO:0000329">
    <property type="term" value="C:fungal-type vacuole membrane"/>
    <property type="evidence" value="ECO:0007669"/>
    <property type="project" value="EnsemblFungi"/>
</dbReference>
<dbReference type="GO" id="GO:0046961">
    <property type="term" value="F:proton-transporting ATPase activity, rotational mechanism"/>
    <property type="evidence" value="ECO:0007669"/>
    <property type="project" value="InterPro"/>
</dbReference>